<dbReference type="GO" id="GO:0010089">
    <property type="term" value="P:xylem development"/>
    <property type="evidence" value="ECO:0007669"/>
    <property type="project" value="InterPro"/>
</dbReference>
<evidence type="ECO:0000313" key="2">
    <source>
        <dbReference type="EMBL" id="RZC46288.1"/>
    </source>
</evidence>
<keyword evidence="3" id="KW-1185">Reference proteome</keyword>
<dbReference type="OMA" id="QMDINYQ"/>
<dbReference type="AlphaFoldDB" id="A0A4Y7IFP4"/>
<feature type="region of interest" description="Disordered" evidence="1">
    <location>
        <begin position="1"/>
        <end position="142"/>
    </location>
</feature>
<gene>
    <name evidence="2" type="ORF">C5167_039232</name>
</gene>
<feature type="compositionally biased region" description="Polar residues" evidence="1">
    <location>
        <begin position="107"/>
        <end position="135"/>
    </location>
</feature>
<accession>A0A4Y7IFP4</accession>
<dbReference type="InterPro" id="IPR039280">
    <property type="entry name" value="VUP"/>
</dbReference>
<dbReference type="OrthoDB" id="779856at2759"/>
<organism evidence="2 3">
    <name type="scientific">Papaver somniferum</name>
    <name type="common">Opium poppy</name>
    <dbReference type="NCBI Taxonomy" id="3469"/>
    <lineage>
        <taxon>Eukaryota</taxon>
        <taxon>Viridiplantae</taxon>
        <taxon>Streptophyta</taxon>
        <taxon>Embryophyta</taxon>
        <taxon>Tracheophyta</taxon>
        <taxon>Spermatophyta</taxon>
        <taxon>Magnoliopsida</taxon>
        <taxon>Ranunculales</taxon>
        <taxon>Papaveraceae</taxon>
        <taxon>Papaveroideae</taxon>
        <taxon>Papaver</taxon>
    </lineage>
</organism>
<dbReference type="PANTHER" id="PTHR33974">
    <property type="entry name" value="VASCULAR-RELATED UNKNOWN PROTEIN 1-RELATED"/>
    <property type="match status" value="1"/>
</dbReference>
<dbReference type="EMBL" id="CM010715">
    <property type="protein sequence ID" value="RZC46288.1"/>
    <property type="molecule type" value="Genomic_DNA"/>
</dbReference>
<name>A0A4Y7IFP4_PAPSO</name>
<dbReference type="PANTHER" id="PTHR33974:SF18">
    <property type="match status" value="1"/>
</dbReference>
<reference evidence="2 3" key="1">
    <citation type="journal article" date="2018" name="Science">
        <title>The opium poppy genome and morphinan production.</title>
        <authorList>
            <person name="Guo L."/>
            <person name="Winzer T."/>
            <person name="Yang X."/>
            <person name="Li Y."/>
            <person name="Ning Z."/>
            <person name="He Z."/>
            <person name="Teodor R."/>
            <person name="Lu Y."/>
            <person name="Bowser T.A."/>
            <person name="Graham I.A."/>
            <person name="Ye K."/>
        </authorList>
    </citation>
    <scope>NUCLEOTIDE SEQUENCE [LARGE SCALE GENOMIC DNA]</scope>
    <source>
        <strain evidence="3">cv. HN1</strain>
        <tissue evidence="2">Leaves</tissue>
    </source>
</reference>
<dbReference type="Proteomes" id="UP000316621">
    <property type="component" value="Chromosome 1"/>
</dbReference>
<feature type="compositionally biased region" description="Polar residues" evidence="1">
    <location>
        <begin position="43"/>
        <end position="56"/>
    </location>
</feature>
<dbReference type="Gramene" id="RZC46288">
    <property type="protein sequence ID" value="RZC46288"/>
    <property type="gene ID" value="C5167_039232"/>
</dbReference>
<evidence type="ECO:0000313" key="3">
    <source>
        <dbReference type="Proteomes" id="UP000316621"/>
    </source>
</evidence>
<evidence type="ECO:0000256" key="1">
    <source>
        <dbReference type="SAM" id="MobiDB-lite"/>
    </source>
</evidence>
<proteinExistence type="predicted"/>
<sequence>MEGSDGENMQAEEQQDSFTSQDHPEESGWTFYLDDDEFFPRNSIENRVQPSSSSCYDDTPSMISDAGSLAPWKFMDSTTSKKLGLLNPKKNKKKINSGTDDPDMEDTASSPVNSPKVSSMKQYHRQTNSPRQNQDNDGDDHIDIEYSTSQQRRKGSMSGDHQHFSALQLHEDKNNRMDFVEMRSSPNNNSNPRQFTDLKEKGLCVVPLSMFVNYLK</sequence>
<protein>
    <submittedName>
        <fullName evidence="2">Uncharacterized protein</fullName>
    </submittedName>
</protein>